<organism evidence="3 4">
    <name type="scientific">Fimbriiglobus ruber</name>
    <dbReference type="NCBI Taxonomy" id="1908690"/>
    <lineage>
        <taxon>Bacteria</taxon>
        <taxon>Pseudomonadati</taxon>
        <taxon>Planctomycetota</taxon>
        <taxon>Planctomycetia</taxon>
        <taxon>Gemmatales</taxon>
        <taxon>Gemmataceae</taxon>
        <taxon>Fimbriiglobus</taxon>
    </lineage>
</organism>
<dbReference type="InterPro" id="IPR013783">
    <property type="entry name" value="Ig-like_fold"/>
</dbReference>
<dbReference type="InterPro" id="IPR014756">
    <property type="entry name" value="Ig_E-set"/>
</dbReference>
<dbReference type="Pfam" id="PF13517">
    <property type="entry name" value="FG-GAP_3"/>
    <property type="match status" value="1"/>
</dbReference>
<dbReference type="GO" id="GO:0005884">
    <property type="term" value="C:actin filament"/>
    <property type="evidence" value="ECO:0007669"/>
    <property type="project" value="TreeGrafter"/>
</dbReference>
<dbReference type="PANTHER" id="PTHR45691">
    <property type="entry name" value="PROTEIN DIAPHANOUS"/>
    <property type="match status" value="1"/>
</dbReference>
<gene>
    <name evidence="3" type="ORF">FRUB_02217</name>
</gene>
<feature type="domain" description="IPT/TIG" evidence="2">
    <location>
        <begin position="634"/>
        <end position="717"/>
    </location>
</feature>
<evidence type="ECO:0000259" key="2">
    <source>
        <dbReference type="SMART" id="SM00429"/>
    </source>
</evidence>
<evidence type="ECO:0000313" key="4">
    <source>
        <dbReference type="Proteomes" id="UP000214646"/>
    </source>
</evidence>
<dbReference type="Gene3D" id="2.60.40.1180">
    <property type="entry name" value="Golgi alpha-mannosidase II"/>
    <property type="match status" value="1"/>
</dbReference>
<dbReference type="Proteomes" id="UP000214646">
    <property type="component" value="Unassembled WGS sequence"/>
</dbReference>
<dbReference type="PRINTS" id="PR01217">
    <property type="entry name" value="PRICHEXTENSN"/>
</dbReference>
<dbReference type="InterPro" id="IPR051412">
    <property type="entry name" value="Formin_Homology_Diaphanous_sf"/>
</dbReference>
<dbReference type="InterPro" id="IPR002909">
    <property type="entry name" value="IPT_dom"/>
</dbReference>
<reference evidence="4" key="1">
    <citation type="submission" date="2017-06" db="EMBL/GenBank/DDBJ databases">
        <title>Genome analysis of Fimbriiglobus ruber SP5, the first member of the order Planctomycetales with confirmed chitinolytic capability.</title>
        <authorList>
            <person name="Ravin N.V."/>
            <person name="Rakitin A.L."/>
            <person name="Ivanova A.A."/>
            <person name="Beletsky A.V."/>
            <person name="Kulichevskaya I.S."/>
            <person name="Mardanov A.V."/>
            <person name="Dedysh S.N."/>
        </authorList>
    </citation>
    <scope>NUCLEOTIDE SEQUENCE [LARGE SCALE GENOMIC DNA]</scope>
    <source>
        <strain evidence="4">SP5</strain>
    </source>
</reference>
<keyword evidence="1" id="KW-0732">Signal</keyword>
<evidence type="ECO:0000313" key="3">
    <source>
        <dbReference type="EMBL" id="OWK44285.1"/>
    </source>
</evidence>
<evidence type="ECO:0000256" key="1">
    <source>
        <dbReference type="ARBA" id="ARBA00022729"/>
    </source>
</evidence>
<dbReference type="InterPro" id="IPR013780">
    <property type="entry name" value="Glyco_hydro_b"/>
</dbReference>
<feature type="domain" description="IPT/TIG" evidence="2">
    <location>
        <begin position="549"/>
        <end position="632"/>
    </location>
</feature>
<dbReference type="SUPFAM" id="SSF51445">
    <property type="entry name" value="(Trans)glycosidases"/>
    <property type="match status" value="1"/>
</dbReference>
<protein>
    <submittedName>
        <fullName evidence="3">Alpha-L-arabinofuranosidase-like protein</fullName>
    </submittedName>
</protein>
<dbReference type="Gene3D" id="3.20.20.80">
    <property type="entry name" value="Glycosidases"/>
    <property type="match status" value="1"/>
</dbReference>
<dbReference type="Pfam" id="PF01833">
    <property type="entry name" value="TIG"/>
    <property type="match status" value="2"/>
</dbReference>
<dbReference type="SMART" id="SM00429">
    <property type="entry name" value="IPT"/>
    <property type="match status" value="2"/>
</dbReference>
<dbReference type="Gene3D" id="2.60.40.10">
    <property type="entry name" value="Immunoglobulins"/>
    <property type="match status" value="2"/>
</dbReference>
<proteinExistence type="predicted"/>
<dbReference type="SUPFAM" id="SSF81296">
    <property type="entry name" value="E set domains"/>
    <property type="match status" value="2"/>
</dbReference>
<keyword evidence="4" id="KW-1185">Reference proteome</keyword>
<dbReference type="CDD" id="cd00603">
    <property type="entry name" value="IPT_PCSR"/>
    <property type="match status" value="1"/>
</dbReference>
<dbReference type="AlphaFoldDB" id="A0A225E6J1"/>
<dbReference type="GO" id="GO:0030041">
    <property type="term" value="P:actin filament polymerization"/>
    <property type="evidence" value="ECO:0007669"/>
    <property type="project" value="TreeGrafter"/>
</dbReference>
<name>A0A225E6J1_9BACT</name>
<dbReference type="Gene3D" id="2.130.10.130">
    <property type="entry name" value="Integrin alpha, N-terminal"/>
    <property type="match status" value="1"/>
</dbReference>
<dbReference type="InterPro" id="IPR028994">
    <property type="entry name" value="Integrin_alpha_N"/>
</dbReference>
<comment type="caution">
    <text evidence="3">The sequence shown here is derived from an EMBL/GenBank/DDBJ whole genome shotgun (WGS) entry which is preliminary data.</text>
</comment>
<sequence length="1158" mass="115510">MTVNVGQVVNTLNDDVIGVNLTNFDNVLSSGDQATAAPDPGSVSLLSAAGFHMVRLGSGGSTDSWHFYQENQAPALPYYDSGAGELANTAAAIGADALVTFNYGTGTPQEAAAYLAYLNGDPDSTFPIGTDSNGVDWGTAGYWATLRGESPVAGDPLTVSPIGPLNLNMLRAGHPAPFGFHDFEVGNEAYYHAWTNGNSSNPSAYAGFAATVATLAAGIDPDARIGIDFADPGNSADPNSLENTWNVPVLAACRAAGFTPGFVDDHLYLYDTFSEAPLSDQALLTQTVSDTSSTNPETNVPINWATRAADDRAELNAQLGAQAAGVQLLAGEFNADVNADSVTQSTALTNGLLLADAIGSIIQTEYQSLTFWDFRNFYNDPAQSPPAGDTFYGWRTGSDQGMVGSDNPNAPPGTGPDVPYPTYFAEELASKLGVTGDSVVAAQTDNPLVSVYAVAQQSGHLALLMINKSSTAADTAAVSVTGFAPAAGAELWQYGEAEDTAQENSADGSAALNHTTPTLSVTGGQFSITLPAYSMSVLVLSPAPAAPPTPTVTRVSPPSGPVAGGTTVTITGTNLVGATAVQFGGTGAAIVSDMATQIVATSPAGSAGSVDVTVTTTAGTSLTSAADVFTYVAPPAVTDVGPASGPDTGGTTVTISGTDLAGATGLAFGGTLATIASDTATQIVATSPAGMAGPVDVIVTTAAGTSATSAADVFTYISSAVPPVVPPVVPPTVPPVTPPVPPVAPPTPPTVPPVVPPAAPPTVPPAVPPITPPTVPPPVPPVVPPLVPPVVPPSVPSAVPPVVPPPVPPTVSQGPNAALVGIPQFAVGADAGGPGSVTVYNPDQSVAYVATPFGASFTDGVRVAVADLTGDGVPDLVAGTGQGVSNQVVVVDGKTQQQIVSFHPFEMSFTGGVFVTLGDLNGDGVPDLIVTPDQSGGPVVAVYDGAALGKGIVTQLARFLGINDPSFRGGARAAVGDVNGDGVGDLIVSAGFGGGPRVAIYDGKSVARNAPSELLPDFFAFETSLRNGVYVTAGDLTGAGYADLIFGAGPGGGPRVRAVDSKQLLAAGDFSSLDNASVAGAGLADFFAGDPSSRGGVRVAVKNLDGDEKADLVTGSGTGSGAQITTYTGAALTAAPNSPAAGLDFDALPGFTGGVFVG</sequence>
<dbReference type="SUPFAM" id="SSF69318">
    <property type="entry name" value="Integrin alpha N-terminal domain"/>
    <property type="match status" value="2"/>
</dbReference>
<dbReference type="SUPFAM" id="SSF51011">
    <property type="entry name" value="Glycosyl hydrolase domain"/>
    <property type="match status" value="1"/>
</dbReference>
<dbReference type="InterPro" id="IPR017853">
    <property type="entry name" value="GH"/>
</dbReference>
<accession>A0A225E6J1</accession>
<dbReference type="PANTHER" id="PTHR45691:SF6">
    <property type="entry name" value="PROTEIN DIAPHANOUS"/>
    <property type="match status" value="1"/>
</dbReference>
<dbReference type="EMBL" id="NIDE01000003">
    <property type="protein sequence ID" value="OWK44285.1"/>
    <property type="molecule type" value="Genomic_DNA"/>
</dbReference>
<dbReference type="InterPro" id="IPR013517">
    <property type="entry name" value="FG-GAP"/>
</dbReference>